<dbReference type="RefSeq" id="WP_168546135.1">
    <property type="nucleotide sequence ID" value="NZ_BAAAKS010000014.1"/>
</dbReference>
<dbReference type="Proteomes" id="UP000582646">
    <property type="component" value="Unassembled WGS sequence"/>
</dbReference>
<evidence type="ECO:0000256" key="1">
    <source>
        <dbReference type="SAM" id="Phobius"/>
    </source>
</evidence>
<feature type="transmembrane region" description="Helical" evidence="1">
    <location>
        <begin position="105"/>
        <end position="135"/>
    </location>
</feature>
<keyword evidence="1" id="KW-0472">Membrane</keyword>
<keyword evidence="1" id="KW-0812">Transmembrane</keyword>
<name>A0A846X5N9_9ACTN</name>
<protein>
    <recommendedName>
        <fullName evidence="4">Glycerophosphoryl diester phosphodiesterase membrane domain-containing protein</fullName>
    </recommendedName>
</protein>
<comment type="caution">
    <text evidence="2">The sequence shown here is derived from an EMBL/GenBank/DDBJ whole genome shotgun (WGS) entry which is preliminary data.</text>
</comment>
<evidence type="ECO:0000313" key="2">
    <source>
        <dbReference type="EMBL" id="NKY19130.1"/>
    </source>
</evidence>
<sequence length="282" mass="29320">MGVIRANPRPTLGLAAVSIGSIALLGVLARLPLVGAEQVVPDADRDTRQVLVVLGVYPASAMLVTLVWILASVVVTAVGSVVAHRYLTDRTTSLRRAWTEARPRLVAAFGLGVLDVVVVLTPIGLAVAASIGLAVRAGPDLVRVTTTVLLVLAALAVLAVLPTLVIAGPMLVIEKLRPVDALWRAAALQRTGFWRLLRRVICTYLVVTAVSALIGLPFSLAAYATRPPGGDVAAQSLASLLFVNAGWVLGQIAVVPFLIATNALLYSDQRARAESAAPTGGA</sequence>
<feature type="transmembrane region" description="Helical" evidence="1">
    <location>
        <begin position="147"/>
        <end position="167"/>
    </location>
</feature>
<organism evidence="2 3">
    <name type="scientific">Tsukamurella spumae</name>
    <dbReference type="NCBI Taxonomy" id="44753"/>
    <lineage>
        <taxon>Bacteria</taxon>
        <taxon>Bacillati</taxon>
        <taxon>Actinomycetota</taxon>
        <taxon>Actinomycetes</taxon>
        <taxon>Mycobacteriales</taxon>
        <taxon>Tsukamurellaceae</taxon>
        <taxon>Tsukamurella</taxon>
    </lineage>
</organism>
<keyword evidence="3" id="KW-1185">Reference proteome</keyword>
<proteinExistence type="predicted"/>
<keyword evidence="1" id="KW-1133">Transmembrane helix</keyword>
<reference evidence="2 3" key="1">
    <citation type="submission" date="2020-04" db="EMBL/GenBank/DDBJ databases">
        <title>MicrobeNet Type strains.</title>
        <authorList>
            <person name="Nicholson A.C."/>
        </authorList>
    </citation>
    <scope>NUCLEOTIDE SEQUENCE [LARGE SCALE GENOMIC DNA]</scope>
    <source>
        <strain evidence="2 3">DSM 44113</strain>
    </source>
</reference>
<evidence type="ECO:0008006" key="4">
    <source>
        <dbReference type="Google" id="ProtNLM"/>
    </source>
</evidence>
<gene>
    <name evidence="2" type="ORF">HF999_12200</name>
</gene>
<evidence type="ECO:0000313" key="3">
    <source>
        <dbReference type="Proteomes" id="UP000582646"/>
    </source>
</evidence>
<feature type="transmembrane region" description="Helical" evidence="1">
    <location>
        <begin position="51"/>
        <end position="84"/>
    </location>
</feature>
<feature type="transmembrane region" description="Helical" evidence="1">
    <location>
        <begin position="12"/>
        <end position="31"/>
    </location>
</feature>
<accession>A0A846X5N9</accession>
<dbReference type="EMBL" id="JAAXOQ010000014">
    <property type="protein sequence ID" value="NKY19130.1"/>
    <property type="molecule type" value="Genomic_DNA"/>
</dbReference>
<feature type="transmembrane region" description="Helical" evidence="1">
    <location>
        <begin position="245"/>
        <end position="265"/>
    </location>
</feature>
<dbReference type="AlphaFoldDB" id="A0A846X5N9"/>
<feature type="transmembrane region" description="Helical" evidence="1">
    <location>
        <begin position="200"/>
        <end position="225"/>
    </location>
</feature>